<dbReference type="AlphaFoldDB" id="A0A9P8IGI1"/>
<dbReference type="PANTHER" id="PTHR38788:SF3">
    <property type="entry name" value="CLR5 DOMAIN-CONTAINING PROTEIN"/>
    <property type="match status" value="1"/>
</dbReference>
<accession>A0A9P8IGI1</accession>
<evidence type="ECO:0000259" key="1">
    <source>
        <dbReference type="Pfam" id="PF14420"/>
    </source>
</evidence>
<dbReference type="InterPro" id="IPR025676">
    <property type="entry name" value="Clr5_dom"/>
</dbReference>
<dbReference type="Pfam" id="PF14420">
    <property type="entry name" value="Clr5"/>
    <property type="match status" value="1"/>
</dbReference>
<gene>
    <name evidence="2" type="ORF">GP486_006742</name>
</gene>
<dbReference type="Proteomes" id="UP000750711">
    <property type="component" value="Unassembled WGS sequence"/>
</dbReference>
<organism evidence="2 3">
    <name type="scientific">Trichoglossum hirsutum</name>
    <dbReference type="NCBI Taxonomy" id="265104"/>
    <lineage>
        <taxon>Eukaryota</taxon>
        <taxon>Fungi</taxon>
        <taxon>Dikarya</taxon>
        <taxon>Ascomycota</taxon>
        <taxon>Pezizomycotina</taxon>
        <taxon>Geoglossomycetes</taxon>
        <taxon>Geoglossales</taxon>
        <taxon>Geoglossaceae</taxon>
        <taxon>Trichoglossum</taxon>
    </lineage>
</organism>
<feature type="domain" description="Clr5" evidence="1">
    <location>
        <begin position="20"/>
        <end position="72"/>
    </location>
</feature>
<reference evidence="2" key="1">
    <citation type="submission" date="2021-03" db="EMBL/GenBank/DDBJ databases">
        <title>Comparative genomics and phylogenomic investigation of the class Geoglossomycetes provide insights into ecological specialization and systematics.</title>
        <authorList>
            <person name="Melie T."/>
            <person name="Pirro S."/>
            <person name="Miller A.N."/>
            <person name="Quandt A."/>
        </authorList>
    </citation>
    <scope>NUCLEOTIDE SEQUENCE</scope>
    <source>
        <strain evidence="2">CAQ_001_2017</strain>
    </source>
</reference>
<evidence type="ECO:0000313" key="3">
    <source>
        <dbReference type="Proteomes" id="UP000750711"/>
    </source>
</evidence>
<proteinExistence type="predicted"/>
<evidence type="ECO:0000313" key="2">
    <source>
        <dbReference type="EMBL" id="KAH0553065.1"/>
    </source>
</evidence>
<comment type="caution">
    <text evidence="2">The sequence shown here is derived from an EMBL/GenBank/DDBJ whole genome shotgun (WGS) entry which is preliminary data.</text>
</comment>
<protein>
    <recommendedName>
        <fullName evidence="1">Clr5 domain-containing protein</fullName>
    </recommendedName>
</protein>
<name>A0A9P8IGI1_9PEZI</name>
<sequence length="846" mass="95470">MSAAQAALSRSSLLNVPFPERWERLRPLITQLYIDDNRKLLDIVQTLKDEYGFDATEVQYKYQITKKWKLRKSLTASKKSAICATLRGRASRPTAVEHKGRNVDAKLRRHLKAAKRQDIALRGLVGGNAPTASVPALSSSNSIFLYWNMPYGAMKRSKSGVMDHLSPLGAASTPSDILVTTPPVNANSPQTHTSSLLAADLRMKKAVDRAHLFVAGRHDDFIRSMDQGERRSMSTWLYQFWFYSFKSAKYWGRGPREWTADLLGFDNFNEVVSSPLPGTPASQFNTVSYHNSPSDVIMTSPGTENPSNNPTPLCRWSIHVRNIPYTRVASPPRPQDEVEDINDPESWRAWPEAWMQPEFQERLRNNLASNDFSNIDTIALPVAVNQVARAAEKSPKVLLVEAIGFSIIGHNRDLLSGLLGEAKETNVEIDELYPFHLATSYLDGSSTCCDVLGELVLHGSFGPTPRKLYQNNLGHTVLDNLMIVILKSHSSILPGAVDDAWKNEKRFPGAEVDICGRWDADSGCVRKLLANGNIAIPFHWKHKFCHTSVQAICHCIRSLFATDWSPDINTPSGLFIKRCGQCGLKLQLLPLHTLVLTAAHLALYGCEDEELFGMVACLLCLIANGADPSLKAHISALALLGKEMGDECSHEALTPAELAERMKTKSFSRWPQKAKIGWELFCYILQTSQQEREQNSNYEESYEEELDSYDEDINMDTDDNSPYRCYNDEHHDHFFGKNKDLAILWAAVQTEFLTYRRINEEDTWISANFNMHTLLEGLKAGFGVSIGLVEKQLMKPFCRCGRFNREVWGHERVDEVSAQYFSNLDLWERATYLPDYFGEMLAEMMW</sequence>
<dbReference type="PANTHER" id="PTHR38788">
    <property type="entry name" value="CLR5 DOMAIN-CONTAINING PROTEIN"/>
    <property type="match status" value="1"/>
</dbReference>
<keyword evidence="3" id="KW-1185">Reference proteome</keyword>
<dbReference type="EMBL" id="JAGHQM010001616">
    <property type="protein sequence ID" value="KAH0553065.1"/>
    <property type="molecule type" value="Genomic_DNA"/>
</dbReference>